<dbReference type="EMBL" id="LT838813">
    <property type="protein sequence ID" value="SMD42746.1"/>
    <property type="molecule type" value="Genomic_DNA"/>
</dbReference>
<name>A0A1W2H2M3_9BACT</name>
<dbReference type="RefSeq" id="WP_157370084.1">
    <property type="nucleotide sequence ID" value="NZ_LT838813.1"/>
</dbReference>
<proteinExistence type="predicted"/>
<dbReference type="STRING" id="758820.SAMN00777080_1310"/>
<sequence length="731" mass="82090">MTTHSNRISFSPTNVKTHIKLDNILSNHRPSVGQYATTFSRLILMMMFALAMKTAEAKVVRVVVEERVLLANGHFFGNVGQYEKIRGTIHYEVDPENPASAAIVDLEFAPKNVRGMVEFSGDFMLLIPLDMSKANGRLVYEVNNRGRIFTFASLNGGQLTNNPQTLEQAGDGFLLHQGYSLLFSGWNWDVTEGDDRFQFEVPYAKDGEQSIRQKIAAEIVNNMSLKALQTMPLAKQSRGYPSANYPHNNMDVLTVRDTPEGKRTIIPNDQWSYSSQKGDEIFADSLSLYLKNGFQPGEIYELIYEVKNPKVAGLGFAAVRDILSFFKYEYEDAFGFHNPLISETELGKEPAIKYTYVFGYSQPARFIAHMLMQGFHVDENERMVFDGARIHVAGGGKGGFNSRFVQTTHHPLDLQGNYMPADYPPFNFLADDDLGSGGENDVLAVAKKLGKMPKILITNSALEYWNRSASLVHTTIDGSKDASVHKNVRIYLINGAPHGPTPRRYLEVAQHSLSIIDSGPLIRSFLIMMDDWVTKEIEPADSRYPRIDRNELITAAEHKQLMPAIPGMRHPGRNFQPPICDYGPEFWNKGIMSNIPPVVIGHYPTLVPAVDKDGNGIGGIRLPDITVPLGTYQGFNPRRNQANAPNYMTSFFGSFWPLALTQAERESSGDSRLSLEERYDGKESYVKNVIIETNKLLGDRLLTQEDADRIIADAKAKNWPPVMLETWPFWK</sequence>
<protein>
    <recommendedName>
        <fullName evidence="1">Alpha/beta hydrolase domain-containing protein</fullName>
    </recommendedName>
</protein>
<organism evidence="2 3">
    <name type="scientific">Aquiflexum balticum DSM 16537</name>
    <dbReference type="NCBI Taxonomy" id="758820"/>
    <lineage>
        <taxon>Bacteria</taxon>
        <taxon>Pseudomonadati</taxon>
        <taxon>Bacteroidota</taxon>
        <taxon>Cytophagia</taxon>
        <taxon>Cytophagales</taxon>
        <taxon>Cyclobacteriaceae</taxon>
        <taxon>Aquiflexum</taxon>
    </lineage>
</organism>
<evidence type="ECO:0000313" key="2">
    <source>
        <dbReference type="EMBL" id="SMD42746.1"/>
    </source>
</evidence>
<gene>
    <name evidence="2" type="ORF">SAMN00777080_1310</name>
</gene>
<evidence type="ECO:0000313" key="3">
    <source>
        <dbReference type="Proteomes" id="UP000192333"/>
    </source>
</evidence>
<dbReference type="Proteomes" id="UP000192333">
    <property type="component" value="Chromosome I"/>
</dbReference>
<dbReference type="Pfam" id="PF20091">
    <property type="entry name" value="Abhydrolase_10"/>
    <property type="match status" value="1"/>
</dbReference>
<accession>A0A1W2H2M3</accession>
<dbReference type="InterPro" id="IPR045394">
    <property type="entry name" value="Abhydrolase_dom"/>
</dbReference>
<evidence type="ECO:0000259" key="1">
    <source>
        <dbReference type="Pfam" id="PF20091"/>
    </source>
</evidence>
<reference evidence="3" key="1">
    <citation type="submission" date="2017-04" db="EMBL/GenBank/DDBJ databases">
        <authorList>
            <person name="Varghese N."/>
            <person name="Submissions S."/>
        </authorList>
    </citation>
    <scope>NUCLEOTIDE SEQUENCE [LARGE SCALE GENOMIC DNA]</scope>
    <source>
        <strain evidence="3">DSM 16537</strain>
    </source>
</reference>
<dbReference type="OrthoDB" id="222879at2"/>
<dbReference type="AlphaFoldDB" id="A0A1W2H2M3"/>
<feature type="domain" description="Alpha/beta hydrolase" evidence="1">
    <location>
        <begin position="347"/>
        <end position="712"/>
    </location>
</feature>
<keyword evidence="3" id="KW-1185">Reference proteome</keyword>